<name>A0A163KHZ1_DIDRA</name>
<evidence type="ECO:0000313" key="1">
    <source>
        <dbReference type="EMBL" id="KZM27012.1"/>
    </source>
</evidence>
<evidence type="ECO:0000313" key="2">
    <source>
        <dbReference type="Proteomes" id="UP000076837"/>
    </source>
</evidence>
<dbReference type="Proteomes" id="UP000076837">
    <property type="component" value="Unassembled WGS sequence"/>
</dbReference>
<organism evidence="1 2">
    <name type="scientific">Didymella rabiei</name>
    <name type="common">Chickpea ascochyta blight fungus</name>
    <name type="synonym">Mycosphaerella rabiei</name>
    <dbReference type="NCBI Taxonomy" id="5454"/>
    <lineage>
        <taxon>Eukaryota</taxon>
        <taxon>Fungi</taxon>
        <taxon>Dikarya</taxon>
        <taxon>Ascomycota</taxon>
        <taxon>Pezizomycotina</taxon>
        <taxon>Dothideomycetes</taxon>
        <taxon>Pleosporomycetidae</taxon>
        <taxon>Pleosporales</taxon>
        <taxon>Pleosporineae</taxon>
        <taxon>Didymellaceae</taxon>
        <taxon>Ascochyta</taxon>
    </lineage>
</organism>
<comment type="caution">
    <text evidence="1">The sequence shown here is derived from an EMBL/GenBank/DDBJ whole genome shotgun (WGS) entry which is preliminary data.</text>
</comment>
<protein>
    <submittedName>
        <fullName evidence="1">Uncharacterized protein</fullName>
    </submittedName>
</protein>
<keyword evidence="2" id="KW-1185">Reference proteome</keyword>
<reference evidence="1 2" key="1">
    <citation type="journal article" date="2016" name="Sci. Rep.">
        <title>Draft genome sequencing and secretome analysis of fungal phytopathogen Ascochyta rabiei provides insight into the necrotrophic effector repertoire.</title>
        <authorList>
            <person name="Verma S."/>
            <person name="Gazara R.K."/>
            <person name="Nizam S."/>
            <person name="Parween S."/>
            <person name="Chattopadhyay D."/>
            <person name="Verma P.K."/>
        </authorList>
    </citation>
    <scope>NUCLEOTIDE SEQUENCE [LARGE SCALE GENOMIC DNA]</scope>
    <source>
        <strain evidence="1 2">ArDII</strain>
    </source>
</reference>
<dbReference type="EMBL" id="JYNV01000082">
    <property type="protein sequence ID" value="KZM27012.1"/>
    <property type="molecule type" value="Genomic_DNA"/>
</dbReference>
<dbReference type="OrthoDB" id="10364680at2759"/>
<dbReference type="AlphaFoldDB" id="A0A163KHZ1"/>
<proteinExistence type="predicted"/>
<accession>A0A163KHZ1</accession>
<gene>
    <name evidence="1" type="ORF">ST47_g1828</name>
</gene>
<sequence>MSAITIVESLEQSNEIEIDLFEWTLVGITTVIGGMKLQCYNRHDACGKLKERILDSAFLRNTELNTALGLKNGTPPSEQPSGLSPKDNGNVAHTINNAICQNNDTQDSDADRAGNLDAKMENEDSHALDDIYMTCDMAAEVECRLQKVANLLYRTRQHAAVADLDKTLKSMDDIRNALGRQRKRYGDQRLYQSAELKRISKDKRRDCAE</sequence>